<dbReference type="EMBL" id="CM009295">
    <property type="protein sequence ID" value="RQO91870.1"/>
    <property type="molecule type" value="Genomic_DNA"/>
</dbReference>
<keyword evidence="9" id="KW-1185">Reference proteome</keyword>
<feature type="domain" description="EamA" evidence="7">
    <location>
        <begin position="11"/>
        <end position="148"/>
    </location>
</feature>
<accession>A0A3N7F740</accession>
<dbReference type="Gramene" id="Potri.006G177800.2.v4.1">
    <property type="protein sequence ID" value="Potri.006G177800.2.v4.1"/>
    <property type="gene ID" value="Potri.006G177800.v4.1"/>
</dbReference>
<dbReference type="Pfam" id="PF00892">
    <property type="entry name" value="EamA"/>
    <property type="match status" value="2"/>
</dbReference>
<dbReference type="Gramene" id="Potri.006G177800.6.v4.1">
    <property type="protein sequence ID" value="Potri.006G177800.6.v4.1"/>
    <property type="gene ID" value="Potri.006G177800.v4.1"/>
</dbReference>
<dbReference type="EMBL" id="CM009295">
    <property type="protein sequence ID" value="RQO91872.1"/>
    <property type="molecule type" value="Genomic_DNA"/>
</dbReference>
<evidence type="ECO:0000256" key="2">
    <source>
        <dbReference type="ARBA" id="ARBA00007635"/>
    </source>
</evidence>
<dbReference type="OrthoDB" id="1728340at2759"/>
<feature type="transmembrane region" description="Helical" evidence="6">
    <location>
        <begin position="178"/>
        <end position="198"/>
    </location>
</feature>
<dbReference type="InParanoid" id="A0A3N7F740"/>
<keyword evidence="4 6" id="KW-1133">Transmembrane helix</keyword>
<evidence type="ECO:0000256" key="6">
    <source>
        <dbReference type="RuleBase" id="RU363077"/>
    </source>
</evidence>
<feature type="transmembrane region" description="Helical" evidence="6">
    <location>
        <begin position="210"/>
        <end position="231"/>
    </location>
</feature>
<evidence type="ECO:0000256" key="5">
    <source>
        <dbReference type="ARBA" id="ARBA00023136"/>
    </source>
</evidence>
<dbReference type="InterPro" id="IPR037185">
    <property type="entry name" value="EmrE-like"/>
</dbReference>
<dbReference type="InterPro" id="IPR000620">
    <property type="entry name" value="EamA_dom"/>
</dbReference>
<comment type="subcellular location">
    <subcellularLocation>
        <location evidence="1 6">Membrane</location>
        <topology evidence="1 6">Multi-pass membrane protein</topology>
    </subcellularLocation>
</comment>
<reference evidence="8" key="2">
    <citation type="submission" date="2017-07" db="EMBL/GenBank/DDBJ databases">
        <title>WGS assembly of Populus trichocarpa.</title>
        <authorList>
            <person name="Tuskan G."/>
            <person name="Difazio S."/>
            <person name="Jansson S."/>
            <person name="Bohlmann J."/>
            <person name="Grigoriev I."/>
            <person name="Hellsten U."/>
            <person name="Putnam N."/>
            <person name="Ralph S."/>
            <person name="Rombauts S."/>
            <person name="Salamov A."/>
            <person name="Schein J."/>
            <person name="Sterck L."/>
            <person name="Aerts A."/>
            <person name="Bhalerao R."/>
            <person name="Bhalerao R."/>
            <person name="Blaudez D."/>
            <person name="Boerjan W."/>
            <person name="Brun A."/>
            <person name="Brunner A."/>
            <person name="Busov V."/>
            <person name="Campbell M."/>
            <person name="Carlson J."/>
            <person name="Chalot M."/>
            <person name="Chapman J."/>
            <person name="Chen G."/>
            <person name="Cooper D."/>
            <person name="Coutinho P."/>
            <person name="Couturier J."/>
            <person name="Covert S."/>
            <person name="Cronk Q."/>
            <person name="Cunningham R."/>
            <person name="Davis J."/>
            <person name="Degroeve S."/>
            <person name="Dejardin A."/>
            <person name="Depamphilis C."/>
            <person name="Detter J."/>
            <person name="Dirks B."/>
            <person name="Dubchak I."/>
            <person name="Duplessis S."/>
            <person name="Ehlting J."/>
            <person name="Ellis B."/>
            <person name="Gendler K."/>
            <person name="Goodstein D."/>
            <person name="Gribskov M."/>
            <person name="Grimwood J."/>
            <person name="Groover A."/>
            <person name="Gunter L."/>
            <person name="Hamberger B."/>
            <person name="Heinze B."/>
            <person name="Helariutta Y."/>
            <person name="Henrissat B."/>
            <person name="Holligan D."/>
            <person name="Holt R."/>
            <person name="Huang W."/>
            <person name="Islam-Faridi N."/>
            <person name="Jones S."/>
            <person name="Jones-Rhoades M."/>
            <person name="Jorgensen R."/>
            <person name="Joshi C."/>
            <person name="Kangasjarvi J."/>
            <person name="Karlsson J."/>
            <person name="Kelleher C."/>
            <person name="Kirkpatrick R."/>
            <person name="Kirst M."/>
            <person name="Kohler A."/>
            <person name="Kalluri U."/>
            <person name="Larimer F."/>
            <person name="Leebens-Mack J."/>
            <person name="Leple J."/>
            <person name="Locascio P."/>
            <person name="Lou Y."/>
            <person name="Lucas S."/>
            <person name="Martin F."/>
            <person name="Montanini B."/>
            <person name="Napoli C."/>
            <person name="Nelson D."/>
            <person name="Nelson C."/>
            <person name="Nieminen K."/>
            <person name="Nilsson O."/>
            <person name="Pereda V."/>
            <person name="Peter G."/>
            <person name="Philippe R."/>
            <person name="Pilate G."/>
            <person name="Poliakov A."/>
            <person name="Razumovskaya J."/>
            <person name="Richardson P."/>
            <person name="Rinaldi C."/>
            <person name="Ritland K."/>
            <person name="Rouze P."/>
            <person name="Ryaboy D."/>
            <person name="Schmutz J."/>
            <person name="Schrader J."/>
            <person name="Segerman B."/>
            <person name="Shin H."/>
            <person name="Siddiqui A."/>
            <person name="Sterky F."/>
            <person name="Terry A."/>
            <person name="Tsai C."/>
            <person name="Uberbacher E."/>
            <person name="Unneberg P."/>
            <person name="Vahala J."/>
            <person name="Wall K."/>
            <person name="Wessler S."/>
            <person name="Yang G."/>
            <person name="Yin T."/>
            <person name="Douglas C."/>
            <person name="Marra M."/>
            <person name="Sandberg G."/>
            <person name="Van De Peer Y."/>
            <person name="Rokhsar D."/>
        </authorList>
    </citation>
    <scope>NUCLEOTIDE SEQUENCE</scope>
    <source>
        <strain evidence="8">Nisqually-1</strain>
    </source>
</reference>
<dbReference type="GO" id="GO:0005886">
    <property type="term" value="C:plasma membrane"/>
    <property type="evidence" value="ECO:0000318"/>
    <property type="project" value="GO_Central"/>
</dbReference>
<reference evidence="8 9" key="1">
    <citation type="journal article" date="2006" name="Science">
        <title>The genome of black cottonwood, Populus trichocarpa (Torr. &amp; Gray).</title>
        <authorList>
            <person name="Tuskan G.A."/>
            <person name="Difazio S."/>
            <person name="Jansson S."/>
            <person name="Bohlmann J."/>
            <person name="Grigoriev I."/>
            <person name="Hellsten U."/>
            <person name="Putnam N."/>
            <person name="Ralph S."/>
            <person name="Rombauts S."/>
            <person name="Salamov A."/>
            <person name="Schein J."/>
            <person name="Sterck L."/>
            <person name="Aerts A."/>
            <person name="Bhalerao R.R."/>
            <person name="Bhalerao R.P."/>
            <person name="Blaudez D."/>
            <person name="Boerjan W."/>
            <person name="Brun A."/>
            <person name="Brunner A."/>
            <person name="Busov V."/>
            <person name="Campbell M."/>
            <person name="Carlson J."/>
            <person name="Chalot M."/>
            <person name="Chapman J."/>
            <person name="Chen G.L."/>
            <person name="Cooper D."/>
            <person name="Coutinho P.M."/>
            <person name="Couturier J."/>
            <person name="Covert S."/>
            <person name="Cronk Q."/>
            <person name="Cunningham R."/>
            <person name="Davis J."/>
            <person name="Degroeve S."/>
            <person name="Dejardin A."/>
            <person name="Depamphilis C."/>
            <person name="Detter J."/>
            <person name="Dirks B."/>
            <person name="Dubchak I."/>
            <person name="Duplessis S."/>
            <person name="Ehlting J."/>
            <person name="Ellis B."/>
            <person name="Gendler K."/>
            <person name="Goodstein D."/>
            <person name="Gribskov M."/>
            <person name="Grimwood J."/>
            <person name="Groover A."/>
            <person name="Gunter L."/>
            <person name="Hamberger B."/>
            <person name="Heinze B."/>
            <person name="Helariutta Y."/>
            <person name="Henrissat B."/>
            <person name="Holligan D."/>
            <person name="Holt R."/>
            <person name="Huang W."/>
            <person name="Islam-Faridi N."/>
            <person name="Jones S."/>
            <person name="Jones-Rhoades M."/>
            <person name="Jorgensen R."/>
            <person name="Joshi C."/>
            <person name="Kangasjarvi J."/>
            <person name="Karlsson J."/>
            <person name="Kelleher C."/>
            <person name="Kirkpatrick R."/>
            <person name="Kirst M."/>
            <person name="Kohler A."/>
            <person name="Kalluri U."/>
            <person name="Larimer F."/>
            <person name="Leebens-Mack J."/>
            <person name="Leple J.C."/>
            <person name="Locascio P."/>
            <person name="Lou Y."/>
            <person name="Lucas S."/>
            <person name="Martin F."/>
            <person name="Montanini B."/>
            <person name="Napoli C."/>
            <person name="Nelson D.R."/>
            <person name="Nelson C."/>
            <person name="Nieminen K."/>
            <person name="Nilsson O."/>
            <person name="Pereda V."/>
            <person name="Peter G."/>
            <person name="Philippe R."/>
            <person name="Pilate G."/>
            <person name="Poliakov A."/>
            <person name="Razumovskaya J."/>
            <person name="Richardson P."/>
            <person name="Rinaldi C."/>
            <person name="Ritland K."/>
            <person name="Rouze P."/>
            <person name="Ryaboy D."/>
            <person name="Schmutz J."/>
            <person name="Schrader J."/>
            <person name="Segerman B."/>
            <person name="Shin H."/>
            <person name="Siddiqui A."/>
            <person name="Sterky F."/>
            <person name="Terry A."/>
            <person name="Tsai C.J."/>
            <person name="Uberbacher E."/>
            <person name="Unneberg P."/>
            <person name="Vahala J."/>
            <person name="Wall K."/>
            <person name="Wessler S."/>
            <person name="Yang G."/>
            <person name="Yin T."/>
            <person name="Douglas C."/>
            <person name="Marra M."/>
            <person name="Sandberg G."/>
            <person name="Van de Peer Y."/>
            <person name="Rokhsar D."/>
        </authorList>
    </citation>
    <scope>NUCLEOTIDE SEQUENCE [LARGE SCALE GENOMIC DNA]</scope>
    <source>
        <strain evidence="9">cv. Nisqually</strain>
        <strain evidence="8">Nisqually-1</strain>
    </source>
</reference>
<feature type="transmembrane region" description="Helical" evidence="6">
    <location>
        <begin position="136"/>
        <end position="154"/>
    </location>
</feature>
<dbReference type="Proteomes" id="UP000006729">
    <property type="component" value="Chromosome 6"/>
</dbReference>
<dbReference type="AlphaFoldDB" id="A0A3N7F740"/>
<proteinExistence type="inferred from homology"/>
<evidence type="ECO:0000313" key="8">
    <source>
        <dbReference type="EMBL" id="RQO91872.1"/>
    </source>
</evidence>
<dbReference type="OMA" id="FFLWLYR"/>
<feature type="transmembrane region" description="Helical" evidence="6">
    <location>
        <begin position="243"/>
        <end position="266"/>
    </location>
</feature>
<evidence type="ECO:0000256" key="4">
    <source>
        <dbReference type="ARBA" id="ARBA00022989"/>
    </source>
</evidence>
<dbReference type="Gramene" id="Potri.006G177800.3.v4.1">
    <property type="protein sequence ID" value="Potri.006G177800.3.v4.1"/>
    <property type="gene ID" value="Potri.006G177800.v4.1"/>
</dbReference>
<evidence type="ECO:0000259" key="7">
    <source>
        <dbReference type="Pfam" id="PF00892"/>
    </source>
</evidence>
<feature type="transmembrane region" description="Helical" evidence="6">
    <location>
        <begin position="71"/>
        <end position="93"/>
    </location>
</feature>
<dbReference type="Gramene" id="Potri.006G177800.4.v4.1">
    <property type="protein sequence ID" value="Potri.006G177800.4.v4.1"/>
    <property type="gene ID" value="Potri.006G177800.v4.1"/>
</dbReference>
<dbReference type="SUPFAM" id="SSF103481">
    <property type="entry name" value="Multidrug resistance efflux transporter EmrE"/>
    <property type="match status" value="1"/>
</dbReference>
<dbReference type="PANTHER" id="PTHR31218">
    <property type="entry name" value="WAT1-RELATED PROTEIN"/>
    <property type="match status" value="1"/>
</dbReference>
<dbReference type="EMBL" id="CM009295">
    <property type="protein sequence ID" value="RQO91871.1"/>
    <property type="molecule type" value="Genomic_DNA"/>
</dbReference>
<comment type="similarity">
    <text evidence="2 6">Belongs to the drug/metabolite transporter (DMT) superfamily. Plant drug/metabolite exporter (P-DME) (TC 2.A.7.4) family.</text>
</comment>
<protein>
    <recommendedName>
        <fullName evidence="6">WAT1-related protein</fullName>
    </recommendedName>
</protein>
<name>A0A3N7F740_POPTR</name>
<dbReference type="InterPro" id="IPR030184">
    <property type="entry name" value="WAT1-related"/>
</dbReference>
<feature type="domain" description="EamA" evidence="7">
    <location>
        <begin position="180"/>
        <end position="317"/>
    </location>
</feature>
<evidence type="ECO:0000256" key="3">
    <source>
        <dbReference type="ARBA" id="ARBA00022692"/>
    </source>
</evidence>
<organism evidence="8 9">
    <name type="scientific">Populus trichocarpa</name>
    <name type="common">Western balsam poplar</name>
    <name type="synonym">Populus balsamifera subsp. trichocarpa</name>
    <dbReference type="NCBI Taxonomy" id="3694"/>
    <lineage>
        <taxon>Eukaryota</taxon>
        <taxon>Viridiplantae</taxon>
        <taxon>Streptophyta</taxon>
        <taxon>Embryophyta</taxon>
        <taxon>Tracheophyta</taxon>
        <taxon>Spermatophyta</taxon>
        <taxon>Magnoliopsida</taxon>
        <taxon>eudicotyledons</taxon>
        <taxon>Gunneridae</taxon>
        <taxon>Pentapetalae</taxon>
        <taxon>rosids</taxon>
        <taxon>fabids</taxon>
        <taxon>Malpighiales</taxon>
        <taxon>Salicaceae</taxon>
        <taxon>Saliceae</taxon>
        <taxon>Populus</taxon>
    </lineage>
</organism>
<feature type="transmembrane region" description="Helical" evidence="6">
    <location>
        <begin position="273"/>
        <end position="293"/>
    </location>
</feature>
<dbReference type="Gramene" id="Potri.006G177800.5.v4.1">
    <property type="protein sequence ID" value="Potri.006G177800.5.v4.1"/>
    <property type="gene ID" value="Potri.006G177800.v4.1"/>
</dbReference>
<dbReference type="EMBL" id="CM009295">
    <property type="protein sequence ID" value="RQO91869.1"/>
    <property type="molecule type" value="Genomic_DNA"/>
</dbReference>
<sequence>MNVIDSYKPVMAMMGVQVLEAGVAIFSEAAISRGLSPEILSVYRQVIAALVIAPMAYFSRRRASSTISLGLKEFVLLYIAALLGPTINSIAFFEGISLSSSTMSSTMSNIVPGLTFVFTAAIGMEKVNIRSLRSNAKIIGTVISVSGAMSMALLKGPKLLNAGIVATKSSSGSSGETWLLGSLILFGNSCCWAIWTIMQVPISARCPDPLLSTAWMCFFGSIQTTAVTIFLKTDPQAWKPHSNLEYACLLYVGIASASIIILQAWCIARRGPLFSAMFSPLSTVIVTTLAAIFQHEMVYTASLLGAIAVIAGLYMVLWGKAEDQREIRQVTNFMPQVDQRSIQQGSIDESSGKNVCKINLEKPLLPDKFSSVDKVDEPE</sequence>
<evidence type="ECO:0000256" key="1">
    <source>
        <dbReference type="ARBA" id="ARBA00004141"/>
    </source>
</evidence>
<keyword evidence="3 6" id="KW-0812">Transmembrane</keyword>
<feature type="transmembrane region" description="Helical" evidence="6">
    <location>
        <begin position="299"/>
        <end position="318"/>
    </location>
</feature>
<feature type="transmembrane region" description="Helical" evidence="6">
    <location>
        <begin position="105"/>
        <end position="124"/>
    </location>
</feature>
<evidence type="ECO:0000313" key="9">
    <source>
        <dbReference type="Proteomes" id="UP000006729"/>
    </source>
</evidence>
<feature type="transmembrane region" description="Helical" evidence="6">
    <location>
        <begin position="42"/>
        <end position="59"/>
    </location>
</feature>
<dbReference type="GO" id="GO:0022857">
    <property type="term" value="F:transmembrane transporter activity"/>
    <property type="evidence" value="ECO:0007669"/>
    <property type="project" value="InterPro"/>
</dbReference>
<keyword evidence="5 6" id="KW-0472">Membrane</keyword>
<gene>
    <name evidence="8" type="ORF">POPTR_006G177800</name>
</gene>